<feature type="domain" description="Phosphatidic acid phosphatase type 2/haloperoxidase" evidence="2">
    <location>
        <begin position="97"/>
        <end position="208"/>
    </location>
</feature>
<feature type="transmembrane region" description="Helical" evidence="1">
    <location>
        <begin position="167"/>
        <end position="187"/>
    </location>
</feature>
<dbReference type="OrthoDB" id="5289372at2"/>
<feature type="transmembrane region" description="Helical" evidence="1">
    <location>
        <begin position="92"/>
        <end position="116"/>
    </location>
</feature>
<dbReference type="RefSeq" id="WP_097230980.1">
    <property type="nucleotide sequence ID" value="NZ_OCNE01000006.1"/>
</dbReference>
<keyword evidence="1" id="KW-1133">Transmembrane helix</keyword>
<dbReference type="CDD" id="cd03392">
    <property type="entry name" value="PAP2_like_2"/>
    <property type="match status" value="1"/>
</dbReference>
<dbReference type="EMBL" id="OCNE01000006">
    <property type="protein sequence ID" value="SOD62504.1"/>
    <property type="molecule type" value="Genomic_DNA"/>
</dbReference>
<dbReference type="SMART" id="SM00014">
    <property type="entry name" value="acidPPc"/>
    <property type="match status" value="1"/>
</dbReference>
<keyword evidence="1" id="KW-0472">Membrane</keyword>
<dbReference type="AlphaFoldDB" id="A0A286DVB3"/>
<gene>
    <name evidence="3" type="ORF">SAMN06297387_10680</name>
</gene>
<feature type="transmembrane region" description="Helical" evidence="1">
    <location>
        <begin position="136"/>
        <end position="155"/>
    </location>
</feature>
<proteinExistence type="predicted"/>
<evidence type="ECO:0000256" key="1">
    <source>
        <dbReference type="SAM" id="Phobius"/>
    </source>
</evidence>
<feature type="transmembrane region" description="Helical" evidence="1">
    <location>
        <begin position="193"/>
        <end position="212"/>
    </location>
</feature>
<evidence type="ECO:0000313" key="3">
    <source>
        <dbReference type="EMBL" id="SOD62504.1"/>
    </source>
</evidence>
<reference evidence="3 4" key="1">
    <citation type="submission" date="2017-09" db="EMBL/GenBank/DDBJ databases">
        <authorList>
            <person name="Ehlers B."/>
            <person name="Leendertz F.H."/>
        </authorList>
    </citation>
    <scope>NUCLEOTIDE SEQUENCE [LARGE SCALE GENOMIC DNA]</scope>
    <source>
        <strain evidence="3 4">CGMCC 4.7095</strain>
    </source>
</reference>
<keyword evidence="4" id="KW-1185">Reference proteome</keyword>
<evidence type="ECO:0000313" key="4">
    <source>
        <dbReference type="Proteomes" id="UP000219072"/>
    </source>
</evidence>
<keyword evidence="1" id="KW-0812">Transmembrane</keyword>
<dbReference type="Proteomes" id="UP000219072">
    <property type="component" value="Unassembled WGS sequence"/>
</dbReference>
<feature type="transmembrane region" description="Helical" evidence="1">
    <location>
        <begin position="12"/>
        <end position="35"/>
    </location>
</feature>
<feature type="transmembrane region" description="Helical" evidence="1">
    <location>
        <begin position="62"/>
        <end position="85"/>
    </location>
</feature>
<dbReference type="Pfam" id="PF01569">
    <property type="entry name" value="PAP2"/>
    <property type="match status" value="1"/>
</dbReference>
<evidence type="ECO:0000259" key="2">
    <source>
        <dbReference type="SMART" id="SM00014"/>
    </source>
</evidence>
<dbReference type="PANTHER" id="PTHR14969">
    <property type="entry name" value="SPHINGOSINE-1-PHOSPHATE PHOSPHOHYDROLASE"/>
    <property type="match status" value="1"/>
</dbReference>
<accession>A0A286DVB3</accession>
<dbReference type="PANTHER" id="PTHR14969:SF13">
    <property type="entry name" value="AT30094P"/>
    <property type="match status" value="1"/>
</dbReference>
<organism evidence="3 4">
    <name type="scientific">Streptomyces zhaozhouensis</name>
    <dbReference type="NCBI Taxonomy" id="1300267"/>
    <lineage>
        <taxon>Bacteria</taxon>
        <taxon>Bacillati</taxon>
        <taxon>Actinomycetota</taxon>
        <taxon>Actinomycetes</taxon>
        <taxon>Kitasatosporales</taxon>
        <taxon>Streptomycetaceae</taxon>
        <taxon>Streptomyces</taxon>
    </lineage>
</organism>
<sequence>MVPRRPRAVGRPPLAVPAAVLCAALCALLVVVVVAGGNDPLAVDRSAHEWALRHRTPGWDDVFTVVSASGTRVPALLLAMAAGALAARRARWFGAVAGGAALLLALLLRFALVTVIDRPRPPEADWVIHVHNPSLPSGHATTSALVAIGLAVALLTRCRRPWTRALAVGVPALWAVAIGFSRVYLGVHWVSDVVAGWLLATALSCAFLPLLGRALDRYPRAP</sequence>
<dbReference type="SUPFAM" id="SSF48317">
    <property type="entry name" value="Acid phosphatase/Vanadium-dependent haloperoxidase"/>
    <property type="match status" value="1"/>
</dbReference>
<dbReference type="Gene3D" id="1.20.144.10">
    <property type="entry name" value="Phosphatidic acid phosphatase type 2/haloperoxidase"/>
    <property type="match status" value="1"/>
</dbReference>
<protein>
    <submittedName>
        <fullName evidence="3">Undecaprenyl-diphosphatase</fullName>
    </submittedName>
</protein>
<name>A0A286DVB3_9ACTN</name>
<dbReference type="InterPro" id="IPR000326">
    <property type="entry name" value="PAP2/HPO"/>
</dbReference>
<dbReference type="InterPro" id="IPR036938">
    <property type="entry name" value="PAP2/HPO_sf"/>
</dbReference>